<dbReference type="Pfam" id="PF00248">
    <property type="entry name" value="Aldo_ket_red"/>
    <property type="match status" value="1"/>
</dbReference>
<dbReference type="SUPFAM" id="SSF51430">
    <property type="entry name" value="NAD(P)-linked oxidoreductase"/>
    <property type="match status" value="1"/>
</dbReference>
<name>A0A0L0DVC1_THETB</name>
<dbReference type="Gene3D" id="3.20.20.100">
    <property type="entry name" value="NADP-dependent oxidoreductase domain"/>
    <property type="match status" value="1"/>
</dbReference>
<protein>
    <submittedName>
        <fullName evidence="3">Aldo/keto reductase</fullName>
    </submittedName>
</protein>
<evidence type="ECO:0000259" key="2">
    <source>
        <dbReference type="Pfam" id="PF00248"/>
    </source>
</evidence>
<dbReference type="PANTHER" id="PTHR43364:SF4">
    <property type="entry name" value="NAD(P)-LINKED OXIDOREDUCTASE SUPERFAMILY PROTEIN"/>
    <property type="match status" value="1"/>
</dbReference>
<dbReference type="GO" id="GO:0016491">
    <property type="term" value="F:oxidoreductase activity"/>
    <property type="evidence" value="ECO:0007669"/>
    <property type="project" value="UniProtKB-KW"/>
</dbReference>
<dbReference type="eggNOG" id="KOG1575">
    <property type="taxonomic scope" value="Eukaryota"/>
</dbReference>
<reference evidence="3 4" key="1">
    <citation type="submission" date="2010-05" db="EMBL/GenBank/DDBJ databases">
        <title>The Genome Sequence of Thecamonas trahens ATCC 50062.</title>
        <authorList>
            <consortium name="The Broad Institute Genome Sequencing Platform"/>
            <person name="Russ C."/>
            <person name="Cuomo C."/>
            <person name="Shea T."/>
            <person name="Young S.K."/>
            <person name="Zeng Q."/>
            <person name="Koehrsen M."/>
            <person name="Haas B."/>
            <person name="Borodovsky M."/>
            <person name="Guigo R."/>
            <person name="Alvarado L."/>
            <person name="Berlin A."/>
            <person name="Bochicchio J."/>
            <person name="Borenstein D."/>
            <person name="Chapman S."/>
            <person name="Chen Z."/>
            <person name="Freedman E."/>
            <person name="Gellesch M."/>
            <person name="Goldberg J."/>
            <person name="Griggs A."/>
            <person name="Gujja S."/>
            <person name="Heilman E."/>
            <person name="Heiman D."/>
            <person name="Hepburn T."/>
            <person name="Howarth C."/>
            <person name="Jen D."/>
            <person name="Larson L."/>
            <person name="Mehta T."/>
            <person name="Park D."/>
            <person name="Pearson M."/>
            <person name="Roberts A."/>
            <person name="Saif S."/>
            <person name="Shenoy N."/>
            <person name="Sisk P."/>
            <person name="Stolte C."/>
            <person name="Sykes S."/>
            <person name="Thomson T."/>
            <person name="Walk T."/>
            <person name="White J."/>
            <person name="Yandava C."/>
            <person name="Burger G."/>
            <person name="Gray M.W."/>
            <person name="Holland P.W.H."/>
            <person name="King N."/>
            <person name="Lang F.B.F."/>
            <person name="Roger A.J."/>
            <person name="Ruiz-Trillo I."/>
            <person name="Lander E."/>
            <person name="Nusbaum C."/>
        </authorList>
    </citation>
    <scope>NUCLEOTIDE SEQUENCE [LARGE SCALE GENOMIC DNA]</scope>
    <source>
        <strain evidence="3 4">ATCC 50062</strain>
    </source>
</reference>
<dbReference type="RefSeq" id="XP_013761144.1">
    <property type="nucleotide sequence ID" value="XM_013905690.1"/>
</dbReference>
<evidence type="ECO:0000313" key="3">
    <source>
        <dbReference type="EMBL" id="KNC56102.1"/>
    </source>
</evidence>
<dbReference type="InterPro" id="IPR036812">
    <property type="entry name" value="NAD(P)_OxRdtase_dom_sf"/>
</dbReference>
<dbReference type="OrthoDB" id="48988at2759"/>
<dbReference type="GeneID" id="25561823"/>
<dbReference type="Proteomes" id="UP000054408">
    <property type="component" value="Unassembled WGS sequence"/>
</dbReference>
<dbReference type="InterPro" id="IPR023210">
    <property type="entry name" value="NADP_OxRdtase_dom"/>
</dbReference>
<proteinExistence type="predicted"/>
<dbReference type="STRING" id="461836.A0A0L0DVC1"/>
<organism evidence="3 4">
    <name type="scientific">Thecamonas trahens ATCC 50062</name>
    <dbReference type="NCBI Taxonomy" id="461836"/>
    <lineage>
        <taxon>Eukaryota</taxon>
        <taxon>Apusozoa</taxon>
        <taxon>Apusomonadida</taxon>
        <taxon>Apusomonadidae</taxon>
        <taxon>Thecamonas</taxon>
    </lineage>
</organism>
<dbReference type="OMA" id="YLPWSPL"/>
<dbReference type="InterPro" id="IPR050523">
    <property type="entry name" value="AKR_Detox_Biosynth"/>
</dbReference>
<evidence type="ECO:0000313" key="4">
    <source>
        <dbReference type="Proteomes" id="UP000054408"/>
    </source>
</evidence>
<dbReference type="AlphaFoldDB" id="A0A0L0DVC1"/>
<feature type="domain" description="NADP-dependent oxidoreductase" evidence="2">
    <location>
        <begin position="31"/>
        <end position="344"/>
    </location>
</feature>
<dbReference type="InterPro" id="IPR020471">
    <property type="entry name" value="AKR"/>
</dbReference>
<keyword evidence="4" id="KW-1185">Reference proteome</keyword>
<evidence type="ECO:0000256" key="1">
    <source>
        <dbReference type="ARBA" id="ARBA00023002"/>
    </source>
</evidence>
<dbReference type="PRINTS" id="PR00069">
    <property type="entry name" value="ALDKETRDTASE"/>
</dbReference>
<dbReference type="GO" id="GO:0005829">
    <property type="term" value="C:cytosol"/>
    <property type="evidence" value="ECO:0007669"/>
    <property type="project" value="TreeGrafter"/>
</dbReference>
<dbReference type="PANTHER" id="PTHR43364">
    <property type="entry name" value="NADH-SPECIFIC METHYLGLYOXAL REDUCTASE-RELATED"/>
    <property type="match status" value="1"/>
</dbReference>
<dbReference type="EMBL" id="GL349440">
    <property type="protein sequence ID" value="KNC56102.1"/>
    <property type="molecule type" value="Genomic_DNA"/>
</dbReference>
<accession>A0A0L0DVC1</accession>
<keyword evidence="1" id="KW-0560">Oxidoreductase</keyword>
<dbReference type="FunFam" id="3.20.20.100:FF:000004">
    <property type="entry name" value="Oxidoreductase, aldo/keto reductase"/>
    <property type="match status" value="1"/>
</dbReference>
<sequence length="355" mass="38193">MAATTEAGAVGEEQVVLKARRLGRSGLKVSELVLGTMTFDESETNSWGMPAAAQDDAFAMMTAYAEAGGFTLDTADIYGAGASERVVGRWLAAQEEPDKFVVATKVWGEMGKGPNDKGLGGRHIAAGVRESLKRLQLEKIDLYQAHNVDPETPLEETLVAFDDLVRQGLVGYVGVSNFPAYKMAQAAAIAERLGLSSRLVSLQPKYNLLARTIEWDCVPYCVETGMGILPWSPLLGGWLAGKYSRDAPPADGSRVAWAEKVGWDVMDYSTVGTAHTFDVVDKVKSVAAELGRSPSQVSLRWLMQKPGVTAPIIGASKMAHLLDNLQAASFELSGEHMAALDEVSAVPKPYPWNAY</sequence>
<gene>
    <name evidence="3" type="ORF">AMSG_02115</name>
</gene>